<dbReference type="HOGENOM" id="CLU_692670_0_0_1"/>
<reference evidence="3 4" key="2">
    <citation type="journal article" date="2012" name="PLoS Pathog.">
        <title>Diverse lifestyles and strategies of plant pathogenesis encoded in the genomes of eighteen Dothideomycetes fungi.</title>
        <authorList>
            <person name="Ohm R.A."/>
            <person name="Feau N."/>
            <person name="Henrissat B."/>
            <person name="Schoch C.L."/>
            <person name="Horwitz B.A."/>
            <person name="Barry K.W."/>
            <person name="Condon B.J."/>
            <person name="Copeland A.C."/>
            <person name="Dhillon B."/>
            <person name="Glaser F."/>
            <person name="Hesse C.N."/>
            <person name="Kosti I."/>
            <person name="LaButti K."/>
            <person name="Lindquist E.A."/>
            <person name="Lucas S."/>
            <person name="Salamov A.A."/>
            <person name="Bradshaw R.E."/>
            <person name="Ciuffetti L."/>
            <person name="Hamelin R.C."/>
            <person name="Kema G.H.J."/>
            <person name="Lawrence C."/>
            <person name="Scott J.A."/>
            <person name="Spatafora J.W."/>
            <person name="Turgeon B.G."/>
            <person name="de Wit P.J.G.M."/>
            <person name="Zhong S."/>
            <person name="Goodwin S.B."/>
            <person name="Grigoriev I.V."/>
        </authorList>
    </citation>
    <scope>NUCLEOTIDE SEQUENCE [LARGE SCALE GENOMIC DNA]</scope>
    <source>
        <strain evidence="4">NZE10 / CBS 128990</strain>
    </source>
</reference>
<feature type="region of interest" description="Disordered" evidence="1">
    <location>
        <begin position="377"/>
        <end position="398"/>
    </location>
</feature>
<keyword evidence="4" id="KW-1185">Reference proteome</keyword>
<keyword evidence="2" id="KW-1133">Transmembrane helix</keyword>
<feature type="transmembrane region" description="Helical" evidence="2">
    <location>
        <begin position="259"/>
        <end position="281"/>
    </location>
</feature>
<evidence type="ECO:0000256" key="2">
    <source>
        <dbReference type="SAM" id="Phobius"/>
    </source>
</evidence>
<feature type="transmembrane region" description="Helical" evidence="2">
    <location>
        <begin position="297"/>
        <end position="314"/>
    </location>
</feature>
<organism evidence="3 4">
    <name type="scientific">Dothistroma septosporum (strain NZE10 / CBS 128990)</name>
    <name type="common">Red band needle blight fungus</name>
    <name type="synonym">Mycosphaerella pini</name>
    <dbReference type="NCBI Taxonomy" id="675120"/>
    <lineage>
        <taxon>Eukaryota</taxon>
        <taxon>Fungi</taxon>
        <taxon>Dikarya</taxon>
        <taxon>Ascomycota</taxon>
        <taxon>Pezizomycotina</taxon>
        <taxon>Dothideomycetes</taxon>
        <taxon>Dothideomycetidae</taxon>
        <taxon>Mycosphaerellales</taxon>
        <taxon>Mycosphaerellaceae</taxon>
        <taxon>Dothistroma</taxon>
    </lineage>
</organism>
<protein>
    <submittedName>
        <fullName evidence="3">Uncharacterized protein</fullName>
    </submittedName>
</protein>
<name>N1PLK1_DOTSN</name>
<sequence>MHIRVGKSYHDTCVCCKHKIVVDQAIWNMHMSPWPTVLWRTRDAIARVDAQRHGKATSQRGLLLQQAGSSEHCDIPDQQLSSKVYRFFCMAAQAVVVNVKATLATLKPKGLTVALWQRMPERRPDDSAHRQFVFAFRRQHTAWTRTCTKTEYCERSAALQMSSALAQNESVALSSRITDRVTKGRRGSHSQDKPARVRVLGVLSQASMFTLLGRNCPDDGQRASVVVNPREVVSSGRIKASRSLASLMRRQQARCRDQLYMLLLPCVTGILRMQVCAAVISSRRAADALSLASKHEIITYLWAVVADTRGILVRRRRDQMVKWREQWYADVSIGVASWHQQRSCRNAARRVRCTGVAHSSGRNEIVRDSFARRPIIAHSSPPFSRPRRAARASAVDRL</sequence>
<evidence type="ECO:0000313" key="3">
    <source>
        <dbReference type="EMBL" id="EME42176.1"/>
    </source>
</evidence>
<reference evidence="4" key="1">
    <citation type="journal article" date="2012" name="PLoS Genet.">
        <title>The genomes of the fungal plant pathogens Cladosporium fulvum and Dothistroma septosporum reveal adaptation to different hosts and lifestyles but also signatures of common ancestry.</title>
        <authorList>
            <person name="de Wit P.J.G.M."/>
            <person name="van der Burgt A."/>
            <person name="Oekmen B."/>
            <person name="Stergiopoulos I."/>
            <person name="Abd-Elsalam K.A."/>
            <person name="Aerts A.L."/>
            <person name="Bahkali A.H."/>
            <person name="Beenen H.G."/>
            <person name="Chettri P."/>
            <person name="Cox M.P."/>
            <person name="Datema E."/>
            <person name="de Vries R.P."/>
            <person name="Dhillon B."/>
            <person name="Ganley A.R."/>
            <person name="Griffiths S.A."/>
            <person name="Guo Y."/>
            <person name="Hamelin R.C."/>
            <person name="Henrissat B."/>
            <person name="Kabir M.S."/>
            <person name="Jashni M.K."/>
            <person name="Kema G."/>
            <person name="Klaubauf S."/>
            <person name="Lapidus A."/>
            <person name="Levasseur A."/>
            <person name="Lindquist E."/>
            <person name="Mehrabi R."/>
            <person name="Ohm R.A."/>
            <person name="Owen T.J."/>
            <person name="Salamov A."/>
            <person name="Schwelm A."/>
            <person name="Schijlen E."/>
            <person name="Sun H."/>
            <person name="van den Burg H.A."/>
            <person name="van Ham R.C.H.J."/>
            <person name="Zhang S."/>
            <person name="Goodwin S.B."/>
            <person name="Grigoriev I.V."/>
            <person name="Collemare J."/>
            <person name="Bradshaw R.E."/>
        </authorList>
    </citation>
    <scope>NUCLEOTIDE SEQUENCE [LARGE SCALE GENOMIC DNA]</scope>
    <source>
        <strain evidence="4">NZE10 / CBS 128990</strain>
    </source>
</reference>
<dbReference type="EMBL" id="KB446541">
    <property type="protein sequence ID" value="EME42176.1"/>
    <property type="molecule type" value="Genomic_DNA"/>
</dbReference>
<evidence type="ECO:0000313" key="4">
    <source>
        <dbReference type="Proteomes" id="UP000016933"/>
    </source>
</evidence>
<gene>
    <name evidence="3" type="ORF">DOTSEDRAFT_36101</name>
</gene>
<accession>N1PLK1</accession>
<proteinExistence type="predicted"/>
<dbReference type="AlphaFoldDB" id="N1PLK1"/>
<dbReference type="Proteomes" id="UP000016933">
    <property type="component" value="Unassembled WGS sequence"/>
</dbReference>
<keyword evidence="2" id="KW-0812">Transmembrane</keyword>
<evidence type="ECO:0000256" key="1">
    <source>
        <dbReference type="SAM" id="MobiDB-lite"/>
    </source>
</evidence>
<keyword evidence="2" id="KW-0472">Membrane</keyword>